<evidence type="ECO:0000313" key="4">
    <source>
        <dbReference type="Proteomes" id="UP000812440"/>
    </source>
</evidence>
<evidence type="ECO:0000256" key="1">
    <source>
        <dbReference type="ARBA" id="ARBA00023157"/>
    </source>
</evidence>
<dbReference type="EMBL" id="JAACNH010000002">
    <property type="protein sequence ID" value="KAG8451628.1"/>
    <property type="molecule type" value="Genomic_DNA"/>
</dbReference>
<dbReference type="GO" id="GO:0005758">
    <property type="term" value="C:mitochondrial intermembrane space"/>
    <property type="evidence" value="ECO:0007669"/>
    <property type="project" value="TreeGrafter"/>
</dbReference>
<dbReference type="InterPro" id="IPR009069">
    <property type="entry name" value="Cys_alpha_HP_mot_SF"/>
</dbReference>
<keyword evidence="1" id="KW-1015">Disulfide bond</keyword>
<dbReference type="SUPFAM" id="SSF47072">
    <property type="entry name" value="Cysteine alpha-hairpin motif"/>
    <property type="match status" value="1"/>
</dbReference>
<sequence length="85" mass="9784">MEPKCRHNTCCNTHVATAVNLIHNKFNISMVCIFCSPVIQRIRTECLEPFVAFEQCLKENQTAVEKCSKYVTDFLRCAENVKITE</sequence>
<dbReference type="OrthoDB" id="2581252at2759"/>
<name>A0A8T2K563_9PIPI</name>
<dbReference type="PANTHER" id="PTHR47106">
    <property type="entry name" value="COILED-COIL-HELIX-COILED-COIL-HELIX DOMAIN-CONTAINING PROTEIN 5"/>
    <property type="match status" value="1"/>
</dbReference>
<dbReference type="Pfam" id="PF06747">
    <property type="entry name" value="CHCH"/>
    <property type="match status" value="1"/>
</dbReference>
<dbReference type="PANTHER" id="PTHR47106:SF1">
    <property type="entry name" value="COILED-COIL-HELIX-COILED-COIL-HELIX DOMAIN-CONTAINING PROTEIN 5"/>
    <property type="match status" value="1"/>
</dbReference>
<gene>
    <name evidence="3" type="ORF">GDO86_003717</name>
</gene>
<protein>
    <recommendedName>
        <fullName evidence="2">CHCH domain-containing protein</fullName>
    </recommendedName>
</protein>
<keyword evidence="4" id="KW-1185">Reference proteome</keyword>
<evidence type="ECO:0000259" key="2">
    <source>
        <dbReference type="Pfam" id="PF06747"/>
    </source>
</evidence>
<dbReference type="InterPro" id="IPR052848">
    <property type="entry name" value="CHCH_domain-containing_protein"/>
</dbReference>
<dbReference type="PROSITE" id="PS51808">
    <property type="entry name" value="CHCH"/>
    <property type="match status" value="1"/>
</dbReference>
<accession>A0A8T2K563</accession>
<dbReference type="InterPro" id="IPR010625">
    <property type="entry name" value="CHCH"/>
</dbReference>
<organism evidence="3 4">
    <name type="scientific">Hymenochirus boettgeri</name>
    <name type="common">Congo dwarf clawed frog</name>
    <dbReference type="NCBI Taxonomy" id="247094"/>
    <lineage>
        <taxon>Eukaryota</taxon>
        <taxon>Metazoa</taxon>
        <taxon>Chordata</taxon>
        <taxon>Craniata</taxon>
        <taxon>Vertebrata</taxon>
        <taxon>Euteleostomi</taxon>
        <taxon>Amphibia</taxon>
        <taxon>Batrachia</taxon>
        <taxon>Anura</taxon>
        <taxon>Pipoidea</taxon>
        <taxon>Pipidae</taxon>
        <taxon>Pipinae</taxon>
        <taxon>Hymenochirus</taxon>
    </lineage>
</organism>
<dbReference type="GO" id="GO:0045333">
    <property type="term" value="P:cellular respiration"/>
    <property type="evidence" value="ECO:0007669"/>
    <property type="project" value="TreeGrafter"/>
</dbReference>
<feature type="domain" description="CHCH" evidence="2">
    <location>
        <begin position="46"/>
        <end position="79"/>
    </location>
</feature>
<comment type="caution">
    <text evidence="3">The sequence shown here is derived from an EMBL/GenBank/DDBJ whole genome shotgun (WGS) entry which is preliminary data.</text>
</comment>
<reference evidence="3" key="1">
    <citation type="thesis" date="2020" institute="ProQuest LLC" country="789 East Eisenhower Parkway, Ann Arbor, MI, USA">
        <title>Comparative Genomics and Chromosome Evolution.</title>
        <authorList>
            <person name="Mudd A.B."/>
        </authorList>
    </citation>
    <scope>NUCLEOTIDE SEQUENCE</scope>
    <source>
        <strain evidence="3">Female2</strain>
        <tissue evidence="3">Blood</tissue>
    </source>
</reference>
<dbReference type="Proteomes" id="UP000812440">
    <property type="component" value="Chromosome 2"/>
</dbReference>
<evidence type="ECO:0000313" key="3">
    <source>
        <dbReference type="EMBL" id="KAG8451628.1"/>
    </source>
</evidence>
<proteinExistence type="predicted"/>
<dbReference type="Gene3D" id="1.10.287.2900">
    <property type="match status" value="1"/>
</dbReference>
<dbReference type="AlphaFoldDB" id="A0A8T2K563"/>